<dbReference type="RefSeq" id="WP_310049944.1">
    <property type="nucleotide sequence ID" value="NZ_JAVDVQ010000001.1"/>
</dbReference>
<comment type="caution">
    <text evidence="2">The sequence shown here is derived from an EMBL/GenBank/DDBJ whole genome shotgun (WGS) entry which is preliminary data.</text>
</comment>
<reference evidence="2 3" key="1">
    <citation type="submission" date="2023-07" db="EMBL/GenBank/DDBJ databases">
        <title>Sorghum-associated microbial communities from plants grown in Nebraska, USA.</title>
        <authorList>
            <person name="Schachtman D."/>
        </authorList>
    </citation>
    <scope>NUCLEOTIDE SEQUENCE [LARGE SCALE GENOMIC DNA]</scope>
    <source>
        <strain evidence="2 3">BE167</strain>
    </source>
</reference>
<evidence type="ECO:0000256" key="1">
    <source>
        <dbReference type="SAM" id="MobiDB-lite"/>
    </source>
</evidence>
<keyword evidence="3" id="KW-1185">Reference proteome</keyword>
<accession>A0ABU1U787</accession>
<protein>
    <submittedName>
        <fullName evidence="2">Uncharacterized protein</fullName>
    </submittedName>
</protein>
<gene>
    <name evidence="2" type="ORF">J2X01_000328</name>
</gene>
<evidence type="ECO:0000313" key="3">
    <source>
        <dbReference type="Proteomes" id="UP001252243"/>
    </source>
</evidence>
<feature type="region of interest" description="Disordered" evidence="1">
    <location>
        <begin position="72"/>
        <end position="93"/>
    </location>
</feature>
<proteinExistence type="predicted"/>
<dbReference type="Proteomes" id="UP001252243">
    <property type="component" value="Unassembled WGS sequence"/>
</dbReference>
<feature type="compositionally biased region" description="Polar residues" evidence="1">
    <location>
        <begin position="72"/>
        <end position="84"/>
    </location>
</feature>
<organism evidence="2 3">
    <name type="scientific">Arthrobacter ginsengisoli</name>
    <dbReference type="NCBI Taxonomy" id="1356565"/>
    <lineage>
        <taxon>Bacteria</taxon>
        <taxon>Bacillati</taxon>
        <taxon>Actinomycetota</taxon>
        <taxon>Actinomycetes</taxon>
        <taxon>Micrococcales</taxon>
        <taxon>Micrococcaceae</taxon>
        <taxon>Arthrobacter</taxon>
    </lineage>
</organism>
<sequence>MTRQNRHTAQGFACDSCGQLPHPAKGRLTLANIAAMLPIELVVHAAVVNTALPYVVKVLVLMVLKGRTSWRTVSPASKPTSSSAEVIRSQAAC</sequence>
<name>A0ABU1U787_9MICC</name>
<evidence type="ECO:0000313" key="2">
    <source>
        <dbReference type="EMBL" id="MDR7081059.1"/>
    </source>
</evidence>
<dbReference type="EMBL" id="JAVDVQ010000001">
    <property type="protein sequence ID" value="MDR7081059.1"/>
    <property type="molecule type" value="Genomic_DNA"/>
</dbReference>